<evidence type="ECO:0000313" key="3">
    <source>
        <dbReference type="Proteomes" id="UP001196413"/>
    </source>
</evidence>
<keyword evidence="1" id="KW-0812">Transmembrane</keyword>
<dbReference type="AlphaFoldDB" id="A0AAD5MAN5"/>
<reference evidence="2" key="1">
    <citation type="submission" date="2021-06" db="EMBL/GenBank/DDBJ databases">
        <title>Parelaphostrongylus tenuis whole genome reference sequence.</title>
        <authorList>
            <person name="Garwood T.J."/>
            <person name="Larsen P.A."/>
            <person name="Fountain-Jones N.M."/>
            <person name="Garbe J.R."/>
            <person name="Macchietto M.G."/>
            <person name="Kania S.A."/>
            <person name="Gerhold R.W."/>
            <person name="Richards J.E."/>
            <person name="Wolf T.M."/>
        </authorList>
    </citation>
    <scope>NUCLEOTIDE SEQUENCE</scope>
    <source>
        <strain evidence="2">MNPRO001-30</strain>
        <tissue evidence="2">Meninges</tissue>
    </source>
</reference>
<comment type="caution">
    <text evidence="2">The sequence shown here is derived from an EMBL/GenBank/DDBJ whole genome shotgun (WGS) entry which is preliminary data.</text>
</comment>
<organism evidence="2 3">
    <name type="scientific">Parelaphostrongylus tenuis</name>
    <name type="common">Meningeal worm</name>
    <dbReference type="NCBI Taxonomy" id="148309"/>
    <lineage>
        <taxon>Eukaryota</taxon>
        <taxon>Metazoa</taxon>
        <taxon>Ecdysozoa</taxon>
        <taxon>Nematoda</taxon>
        <taxon>Chromadorea</taxon>
        <taxon>Rhabditida</taxon>
        <taxon>Rhabditina</taxon>
        <taxon>Rhabditomorpha</taxon>
        <taxon>Strongyloidea</taxon>
        <taxon>Metastrongylidae</taxon>
        <taxon>Parelaphostrongylus</taxon>
    </lineage>
</organism>
<keyword evidence="3" id="KW-1185">Reference proteome</keyword>
<keyword evidence="1" id="KW-1133">Transmembrane helix</keyword>
<keyword evidence="1" id="KW-0472">Membrane</keyword>
<evidence type="ECO:0000313" key="2">
    <source>
        <dbReference type="EMBL" id="KAJ1354305.1"/>
    </source>
</evidence>
<sequence length="120" mass="13774">MRANPGRVDLPCAKKRDVKLMAHFLVICIGAFIGSTCFYFLPRLLSNADLSHQLNTVISTLSTMTYPCVMIAFQENVRHMIRTFFCKPRVCMIRSVSTKTKSQTMFTSKPNLIRYLITKF</sequence>
<gene>
    <name evidence="2" type="ORF">KIN20_011193</name>
</gene>
<feature type="transmembrane region" description="Helical" evidence="1">
    <location>
        <begin position="53"/>
        <end position="73"/>
    </location>
</feature>
<proteinExistence type="predicted"/>
<name>A0AAD5MAN5_PARTN</name>
<dbReference type="Proteomes" id="UP001196413">
    <property type="component" value="Unassembled WGS sequence"/>
</dbReference>
<dbReference type="EMBL" id="JAHQIW010002017">
    <property type="protein sequence ID" value="KAJ1354305.1"/>
    <property type="molecule type" value="Genomic_DNA"/>
</dbReference>
<feature type="transmembrane region" description="Helical" evidence="1">
    <location>
        <begin position="20"/>
        <end position="41"/>
    </location>
</feature>
<accession>A0AAD5MAN5</accession>
<evidence type="ECO:0000256" key="1">
    <source>
        <dbReference type="SAM" id="Phobius"/>
    </source>
</evidence>
<protein>
    <submittedName>
        <fullName evidence="2">Uncharacterized protein</fullName>
    </submittedName>
</protein>